<keyword evidence="12 17" id="KW-0598">Phosphotransferase system</keyword>
<evidence type="ECO:0000256" key="13">
    <source>
        <dbReference type="ARBA" id="ARBA00022723"/>
    </source>
</evidence>
<feature type="binding site" evidence="19">
    <location>
        <position position="465"/>
    </location>
    <ligand>
        <name>phosphoenolpyruvate</name>
        <dbReference type="ChEBI" id="CHEBI:58702"/>
    </ligand>
</feature>
<evidence type="ECO:0000256" key="21">
    <source>
        <dbReference type="SAM" id="Coils"/>
    </source>
</evidence>
<dbReference type="InterPro" id="IPR024692">
    <property type="entry name" value="PTS_EI"/>
</dbReference>
<comment type="cofactor">
    <cofactor evidence="2 17 20">
        <name>Mg(2+)</name>
        <dbReference type="ChEBI" id="CHEBI:18420"/>
    </cofactor>
</comment>
<evidence type="ECO:0000256" key="18">
    <source>
        <dbReference type="PIRSR" id="PIRSR000732-1"/>
    </source>
</evidence>
<dbReference type="InterPro" id="IPR036618">
    <property type="entry name" value="PtsI_HPr-bd_sf"/>
</dbReference>
<feature type="binding site" evidence="20">
    <location>
        <position position="431"/>
    </location>
    <ligand>
        <name>Mg(2+)</name>
        <dbReference type="ChEBI" id="CHEBI:18420"/>
    </ligand>
</feature>
<evidence type="ECO:0000256" key="14">
    <source>
        <dbReference type="ARBA" id="ARBA00022777"/>
    </source>
</evidence>
<proteinExistence type="inferred from homology"/>
<evidence type="ECO:0000259" key="23">
    <source>
        <dbReference type="Pfam" id="PF02896"/>
    </source>
</evidence>
<feature type="domain" description="PEP-utilising enzyme mobile" evidence="22">
    <location>
        <begin position="154"/>
        <end position="226"/>
    </location>
</feature>
<dbReference type="SUPFAM" id="SSF47831">
    <property type="entry name" value="Enzyme I of the PEP:sugar phosphotransferase system HPr-binding (sub)domain"/>
    <property type="match status" value="1"/>
</dbReference>
<feature type="binding site" evidence="20">
    <location>
        <position position="455"/>
    </location>
    <ligand>
        <name>Mg(2+)</name>
        <dbReference type="ChEBI" id="CHEBI:18420"/>
    </ligand>
</feature>
<dbReference type="InterPro" id="IPR008731">
    <property type="entry name" value="PTS_EIN"/>
</dbReference>
<dbReference type="Proteomes" id="UP000019450">
    <property type="component" value="Chromosome"/>
</dbReference>
<evidence type="ECO:0000256" key="16">
    <source>
        <dbReference type="ARBA" id="ARBA00033235"/>
    </source>
</evidence>
<dbReference type="GO" id="GO:0046872">
    <property type="term" value="F:metal ion binding"/>
    <property type="evidence" value="ECO:0007669"/>
    <property type="project" value="UniProtKB-KW"/>
</dbReference>
<evidence type="ECO:0000256" key="6">
    <source>
        <dbReference type="ARBA" id="ARBA00012232"/>
    </source>
</evidence>
<dbReference type="GO" id="GO:0008965">
    <property type="term" value="F:phosphoenolpyruvate-protein phosphotransferase activity"/>
    <property type="evidence" value="ECO:0007669"/>
    <property type="project" value="UniProtKB-EC"/>
</dbReference>
<dbReference type="GO" id="GO:0009401">
    <property type="term" value="P:phosphoenolpyruvate-dependent sugar phosphotransferase system"/>
    <property type="evidence" value="ECO:0007669"/>
    <property type="project" value="UniProtKB-KW"/>
</dbReference>
<reference evidence="25 26" key="1">
    <citation type="journal article" date="2014" name="Genome Biol. Evol.">
        <title>Phylogenomics of "Candidatus Hepatoplasma crinochetorum," a Lineage of Mollicutes Associated with Noninsect Arthropods.</title>
        <authorList>
            <person name="Leclercq S."/>
            <person name="Dittmer J."/>
            <person name="Bouchon D."/>
            <person name="Cordaux R."/>
        </authorList>
    </citation>
    <scope>NUCLEOTIDE SEQUENCE [LARGE SCALE GENOMIC DNA]</scope>
    <source>
        <strain evidence="25 26">Av</strain>
    </source>
</reference>
<evidence type="ECO:0000256" key="17">
    <source>
        <dbReference type="PIRNR" id="PIRNR000732"/>
    </source>
</evidence>
<evidence type="ECO:0000256" key="9">
    <source>
        <dbReference type="ARBA" id="ARBA00022490"/>
    </source>
</evidence>
<evidence type="ECO:0000256" key="5">
    <source>
        <dbReference type="ARBA" id="ARBA00007837"/>
    </source>
</evidence>
<keyword evidence="25" id="KW-0670">Pyruvate</keyword>
<keyword evidence="13 17" id="KW-0479">Metal-binding</keyword>
<dbReference type="InterPro" id="IPR015813">
    <property type="entry name" value="Pyrv/PenolPyrv_kinase-like_dom"/>
</dbReference>
<feature type="domain" description="Phosphotransferase system enzyme I N-terminal" evidence="24">
    <location>
        <begin position="6"/>
        <end position="127"/>
    </location>
</feature>
<dbReference type="PROSITE" id="PS00370">
    <property type="entry name" value="PEP_ENZYMES_PHOS_SITE"/>
    <property type="match status" value="1"/>
</dbReference>
<keyword evidence="10 17" id="KW-0762">Sugar transport</keyword>
<dbReference type="EC" id="2.7.3.9" evidence="6 17"/>
<evidence type="ECO:0000256" key="4">
    <source>
        <dbReference type="ARBA" id="ARBA00004496"/>
    </source>
</evidence>
<dbReference type="SUPFAM" id="SSF51621">
    <property type="entry name" value="Phosphoenolpyruvate/pyruvate domain"/>
    <property type="match status" value="1"/>
</dbReference>
<evidence type="ECO:0000256" key="20">
    <source>
        <dbReference type="PIRSR" id="PIRSR000732-3"/>
    </source>
</evidence>
<dbReference type="SUPFAM" id="SSF52009">
    <property type="entry name" value="Phosphohistidine domain"/>
    <property type="match status" value="1"/>
</dbReference>
<dbReference type="PIRSF" id="PIRSF000732">
    <property type="entry name" value="PTS_enzyme_I"/>
    <property type="match status" value="1"/>
</dbReference>
<dbReference type="GO" id="GO:0005737">
    <property type="term" value="C:cytoplasm"/>
    <property type="evidence" value="ECO:0007669"/>
    <property type="project" value="UniProtKB-SubCell"/>
</dbReference>
<gene>
    <name evidence="25" type="primary">ptsI</name>
    <name evidence="25" type="ORF">X271_00037</name>
</gene>
<keyword evidence="11 17" id="KW-0808">Transferase</keyword>
<feature type="coiled-coil region" evidence="21">
    <location>
        <begin position="27"/>
        <end position="61"/>
    </location>
</feature>
<dbReference type="Pfam" id="PF00391">
    <property type="entry name" value="PEP-utilizers"/>
    <property type="match status" value="1"/>
</dbReference>
<dbReference type="STRING" id="1427984.X271_00037"/>
<evidence type="ECO:0000256" key="19">
    <source>
        <dbReference type="PIRSR" id="PIRSR000732-2"/>
    </source>
</evidence>
<dbReference type="InterPro" id="IPR036637">
    <property type="entry name" value="Phosphohistidine_dom_sf"/>
</dbReference>
<feature type="active site" description="Tele-phosphohistidine intermediate" evidence="18">
    <location>
        <position position="190"/>
    </location>
</feature>
<dbReference type="Gene3D" id="1.10.274.10">
    <property type="entry name" value="PtsI, HPr-binding domain"/>
    <property type="match status" value="1"/>
</dbReference>
<feature type="active site" description="Proton donor" evidence="18">
    <location>
        <position position="502"/>
    </location>
</feature>
<evidence type="ECO:0000259" key="22">
    <source>
        <dbReference type="Pfam" id="PF00391"/>
    </source>
</evidence>
<evidence type="ECO:0000256" key="7">
    <source>
        <dbReference type="ARBA" id="ARBA00016544"/>
    </source>
</evidence>
<dbReference type="InterPro" id="IPR000121">
    <property type="entry name" value="PEP_util_C"/>
</dbReference>
<dbReference type="PATRIC" id="fig|1427984.3.peg.34"/>
<dbReference type="Pfam" id="PF02896">
    <property type="entry name" value="PEP-utilizers_C"/>
    <property type="match status" value="1"/>
</dbReference>
<dbReference type="PRINTS" id="PR01736">
    <property type="entry name" value="PHPHTRNFRASE"/>
</dbReference>
<comment type="catalytic activity">
    <reaction evidence="1 17">
        <text>L-histidyl-[protein] + phosphoenolpyruvate = N(pros)-phospho-L-histidyl-[protein] + pyruvate</text>
        <dbReference type="Rhea" id="RHEA:23880"/>
        <dbReference type="Rhea" id="RHEA-COMP:9745"/>
        <dbReference type="Rhea" id="RHEA-COMP:9746"/>
        <dbReference type="ChEBI" id="CHEBI:15361"/>
        <dbReference type="ChEBI" id="CHEBI:29979"/>
        <dbReference type="ChEBI" id="CHEBI:58702"/>
        <dbReference type="ChEBI" id="CHEBI:64837"/>
        <dbReference type="EC" id="2.7.3.9"/>
    </reaction>
</comment>
<evidence type="ECO:0000256" key="10">
    <source>
        <dbReference type="ARBA" id="ARBA00022597"/>
    </source>
</evidence>
<dbReference type="InterPro" id="IPR008279">
    <property type="entry name" value="PEP-util_enz_mobile_dom"/>
</dbReference>
<evidence type="ECO:0000256" key="12">
    <source>
        <dbReference type="ARBA" id="ARBA00022683"/>
    </source>
</evidence>
<dbReference type="RefSeq" id="WP_025208455.1">
    <property type="nucleotide sequence ID" value="NZ_CP006932.1"/>
</dbReference>
<keyword evidence="9 17" id="KW-0963">Cytoplasm</keyword>
<feature type="domain" description="PEP-utilising enzyme C-terminal" evidence="23">
    <location>
        <begin position="252"/>
        <end position="541"/>
    </location>
</feature>
<evidence type="ECO:0000256" key="15">
    <source>
        <dbReference type="ARBA" id="ARBA00022842"/>
    </source>
</evidence>
<comment type="similarity">
    <text evidence="5 17">Belongs to the PEP-utilizing enzyme family.</text>
</comment>
<evidence type="ECO:0000313" key="26">
    <source>
        <dbReference type="Proteomes" id="UP000019450"/>
    </source>
</evidence>
<sequence>MEKLLKGIAASEGIAIAKVYKLEKAKLNIKKILINDFQKEITKLEEALIKAKEQINNLKLKALKKLGEEKAAIFDAHLGILLDPELKEQVFNMIKNEKINASYAFLIISKNFQELFAQMNDPYMKERASDIKDVSERVLSILEGKEIKDLSLINQEVIILAHDLTPSETSQLNPKFVKGFVTEIGGKTSHSAIMARTLQIPAIVGIGDEIFKFKDQSQILIDGTDGILICHPDQKTKKLYQTKKEQELIFKKEEKTFKNKSSQSKDGWKTKIAANIGSPDDLVSYHNFGAEGIGLFRSEFLYMESENWPTEDEQFNAYKKVLQDLKSNLTVIRTLDIGGDKTLKYYQFPKEMNPFLGYRAIRVQLDQKKLLITQARALLRASAYGNLGINLPMIATVDEFLEVKEVFKKVENDLKKEGIKIGKYQLGIMVEIPSTVILADKFAKYSDFFSIGTNDLIQYTFAVDRMSKSVSYLYQPFNPAILKSIKTVIDSSHKYNKWTAICGEMASEEKLAPLFVGMGLDEFSMSATSVLKIRRIISKVDKKDAEKLVEKVLNLETSQQVEKILTDYLNKIL</sequence>
<evidence type="ECO:0000256" key="2">
    <source>
        <dbReference type="ARBA" id="ARBA00001946"/>
    </source>
</evidence>
<dbReference type="PANTHER" id="PTHR46244:SF3">
    <property type="entry name" value="PHOSPHOENOLPYRUVATE-PROTEIN PHOSPHOTRANSFERASE"/>
    <property type="match status" value="1"/>
</dbReference>
<feature type="binding site" evidence="19">
    <location>
        <position position="333"/>
    </location>
    <ligand>
        <name>phosphoenolpyruvate</name>
        <dbReference type="ChEBI" id="CHEBI:58702"/>
    </ligand>
</feature>
<evidence type="ECO:0000256" key="11">
    <source>
        <dbReference type="ARBA" id="ARBA00022679"/>
    </source>
</evidence>
<feature type="binding site" evidence="19">
    <location>
        <begin position="454"/>
        <end position="455"/>
    </location>
    <ligand>
        <name>phosphoenolpyruvate</name>
        <dbReference type="ChEBI" id="CHEBI:58702"/>
    </ligand>
</feature>
<dbReference type="PANTHER" id="PTHR46244">
    <property type="entry name" value="PHOSPHOENOLPYRUVATE-PROTEIN PHOSPHOTRANSFERASE"/>
    <property type="match status" value="1"/>
</dbReference>
<dbReference type="Pfam" id="PF05524">
    <property type="entry name" value="PEP-utilisers_N"/>
    <property type="match status" value="1"/>
</dbReference>
<keyword evidence="21" id="KW-0175">Coiled coil</keyword>
<dbReference type="EMBL" id="CP006932">
    <property type="protein sequence ID" value="AHK22155.1"/>
    <property type="molecule type" value="Genomic_DNA"/>
</dbReference>
<dbReference type="GO" id="GO:0016301">
    <property type="term" value="F:kinase activity"/>
    <property type="evidence" value="ECO:0007669"/>
    <property type="project" value="UniProtKB-KW"/>
</dbReference>
<dbReference type="InterPro" id="IPR018274">
    <property type="entry name" value="PEP_util_AS"/>
</dbReference>
<dbReference type="Gene3D" id="3.20.20.60">
    <property type="entry name" value="Phosphoenolpyruvate-binding domains"/>
    <property type="match status" value="1"/>
</dbReference>
<evidence type="ECO:0000256" key="1">
    <source>
        <dbReference type="ARBA" id="ARBA00000683"/>
    </source>
</evidence>
<dbReference type="eggNOG" id="COG1080">
    <property type="taxonomic scope" value="Bacteria"/>
</dbReference>
<dbReference type="InterPro" id="IPR040442">
    <property type="entry name" value="Pyrv_kinase-like_dom_sf"/>
</dbReference>
<dbReference type="OrthoDB" id="9765468at2"/>
<feature type="binding site" evidence="19">
    <location>
        <position position="297"/>
    </location>
    <ligand>
        <name>phosphoenolpyruvate</name>
        <dbReference type="ChEBI" id="CHEBI:58702"/>
    </ligand>
</feature>
<dbReference type="HOGENOM" id="CLU_007308_7_0_14"/>
<protein>
    <recommendedName>
        <fullName evidence="7 17">Phosphoenolpyruvate-protein phosphotransferase</fullName>
        <ecNumber evidence="6 17">2.7.3.9</ecNumber>
    </recommendedName>
    <alternativeName>
        <fullName evidence="16 17">Phosphotransferase system, enzyme I</fullName>
    </alternativeName>
</protein>
<accession>W8GRU1</accession>
<name>W8GRU1_9MOLU</name>
<evidence type="ECO:0000259" key="24">
    <source>
        <dbReference type="Pfam" id="PF05524"/>
    </source>
</evidence>
<organism evidence="25 26">
    <name type="scientific">Candidatus Hepatoplasma crinochetorum Av</name>
    <dbReference type="NCBI Taxonomy" id="1427984"/>
    <lineage>
        <taxon>Bacteria</taxon>
        <taxon>Bacillati</taxon>
        <taxon>Mycoplasmatota</taxon>
        <taxon>Mollicutes</taxon>
        <taxon>Candidatus Hepatoplasmataceae</taxon>
        <taxon>Candidatus Hepatoplasma</taxon>
    </lineage>
</organism>
<evidence type="ECO:0000313" key="25">
    <source>
        <dbReference type="EMBL" id="AHK22155.1"/>
    </source>
</evidence>
<dbReference type="AlphaFoldDB" id="W8GRU1"/>
<dbReference type="InterPro" id="IPR050499">
    <property type="entry name" value="PEP-utilizing_PTS_enzyme"/>
</dbReference>
<evidence type="ECO:0000256" key="8">
    <source>
        <dbReference type="ARBA" id="ARBA00022448"/>
    </source>
</evidence>
<dbReference type="NCBIfam" id="TIGR01417">
    <property type="entry name" value="PTS_I_fam"/>
    <property type="match status" value="1"/>
</dbReference>
<dbReference type="Gene3D" id="3.50.30.10">
    <property type="entry name" value="Phosphohistidine domain"/>
    <property type="match status" value="1"/>
</dbReference>
<comment type="subcellular location">
    <subcellularLocation>
        <location evidence="4 17">Cytoplasm</location>
    </subcellularLocation>
</comment>
<dbReference type="InterPro" id="IPR023151">
    <property type="entry name" value="PEP_util_CS"/>
</dbReference>
<dbReference type="PROSITE" id="PS00742">
    <property type="entry name" value="PEP_ENZYMES_2"/>
    <property type="match status" value="1"/>
</dbReference>
<keyword evidence="8 17" id="KW-0813">Transport</keyword>
<keyword evidence="15 17" id="KW-0460">Magnesium</keyword>
<dbReference type="KEGG" id="hcr:X271_00037"/>
<dbReference type="InterPro" id="IPR006318">
    <property type="entry name" value="PTS_EI-like"/>
</dbReference>
<comment type="function">
    <text evidence="3 17">General (non sugar-specific) component of the phosphoenolpyruvate-dependent sugar phosphotransferase system (sugar PTS). This major carbohydrate active-transport system catalyzes the phosphorylation of incoming sugar substrates concomitantly with their translocation across the cell membrane. Enzyme I transfers the phosphoryl group from phosphoenolpyruvate (PEP) to the phosphoryl carrier protein (HPr).</text>
</comment>
<keyword evidence="26" id="KW-1185">Reference proteome</keyword>
<evidence type="ECO:0000256" key="3">
    <source>
        <dbReference type="ARBA" id="ARBA00002728"/>
    </source>
</evidence>
<keyword evidence="14 17" id="KW-0418">Kinase</keyword>